<dbReference type="OrthoDB" id="1922221at2759"/>
<dbReference type="PANTHER" id="PTHR12542:SF41">
    <property type="entry name" value="EXOCYST COMPLEX COMPONENT 7"/>
    <property type="match status" value="1"/>
</dbReference>
<dbReference type="Proteomes" id="UP001652622">
    <property type="component" value="Unplaced"/>
</dbReference>
<evidence type="ECO:0000256" key="4">
    <source>
        <dbReference type="ARBA" id="ARBA00026169"/>
    </source>
</evidence>
<dbReference type="GO" id="GO:0006887">
    <property type="term" value="P:exocytosis"/>
    <property type="evidence" value="ECO:0007669"/>
    <property type="project" value="UniProtKB-KW"/>
</dbReference>
<keyword evidence="6" id="KW-0175">Coiled coil</keyword>
<protein>
    <recommendedName>
        <fullName evidence="4 5">Exocyst complex component 7</fullName>
    </recommendedName>
    <alternativeName>
        <fullName evidence="5">Exocyst complex component Exo70</fullName>
    </alternativeName>
</protein>
<gene>
    <name evidence="10" type="primary">EXOC7</name>
</gene>
<name>A0A6P9B0H0_PANGU</name>
<evidence type="ECO:0000256" key="1">
    <source>
        <dbReference type="ARBA" id="ARBA00006756"/>
    </source>
</evidence>
<evidence type="ECO:0000256" key="6">
    <source>
        <dbReference type="SAM" id="Coils"/>
    </source>
</evidence>
<keyword evidence="2 5" id="KW-0813">Transport</keyword>
<dbReference type="SUPFAM" id="SSF74788">
    <property type="entry name" value="Cullin repeat-like"/>
    <property type="match status" value="1"/>
</dbReference>
<dbReference type="GeneID" id="117660484"/>
<sequence>MIPTEEASARRREIEEKLKQEEETLSFIRESLEKSDQLTRNMVSILSSFESRLMKLENSIIPVHKQTENLQRLQENVEKTLFCLDHIISYYHVAKDTEKIIKEGPTGRLEEYLGCMAKIQKAVEYFQDNNPDSPELNRVKLLFERGKESLESEFRSLMTRNSKPVPPILILDLITLDDDLKTQEDVSLEHLPESVLQDIVRISGWLVEYGRNHDFMNVYYQIRSSQLDRSIKGLKEHFRKNSSSSGIPYSPAVQNKRKDTPTKKPIKRPGTIRKAQNLLKQYSQQCLDGKKGASNLIPIEGHEHDLRAKHLSDSLVDKHGSVAGRDDMLDMEIDAYIHCVSAFIKLAQSEYQLLTEIIPEHHQKKTFDSLIQESLDNLMIEGDNIVSAARKAIMRHDYSAVLTIFPILRHLKQTKPEFDQVLQGTAASTKNKLPSLITSMETTGAKALEHFADNIKNNPDKEYNMPKDGTVHELTSNAILFLQQLLDFQETAGAMLASQVLGDTYNIPLDPRETSSSASSYSSEFSRRLLSTYICKVLGNLQLNLLSKSKVYEDPALSAIFLLNNYNYILKSLEKSELIQLVAVTQKTAERSYRELIEQQILTYQCSWLKVTDYISDKNLPVFQPGVKLKDKERQVIKERFKGFNDGLEELCKIQKAWAIPDTEQRDNIRHAQKTIVEETYATFLNRYGSVPFTKNPEKYIKYRVEQVGEMIEKLFDTSA</sequence>
<dbReference type="GO" id="GO:0000145">
    <property type="term" value="C:exocyst"/>
    <property type="evidence" value="ECO:0007669"/>
    <property type="project" value="InterPro"/>
</dbReference>
<dbReference type="GO" id="GO:0015031">
    <property type="term" value="P:protein transport"/>
    <property type="evidence" value="ECO:0007669"/>
    <property type="project" value="UniProtKB-KW"/>
</dbReference>
<dbReference type="AlphaFoldDB" id="A0A6P9B0H0"/>
<dbReference type="Gene3D" id="1.20.1280.170">
    <property type="entry name" value="Exocyst complex component Exo70"/>
    <property type="match status" value="2"/>
</dbReference>
<feature type="region of interest" description="Disordered" evidence="7">
    <location>
        <begin position="239"/>
        <end position="268"/>
    </location>
</feature>
<dbReference type="RefSeq" id="XP_034264498.1">
    <property type="nucleotide sequence ID" value="XM_034408607.2"/>
</dbReference>
<comment type="similarity">
    <text evidence="1 5">Belongs to the EXO70 family.</text>
</comment>
<organism evidence="9 10">
    <name type="scientific">Pantherophis guttatus</name>
    <name type="common">Corn snake</name>
    <name type="synonym">Elaphe guttata</name>
    <dbReference type="NCBI Taxonomy" id="94885"/>
    <lineage>
        <taxon>Eukaryota</taxon>
        <taxon>Metazoa</taxon>
        <taxon>Chordata</taxon>
        <taxon>Craniata</taxon>
        <taxon>Vertebrata</taxon>
        <taxon>Euteleostomi</taxon>
        <taxon>Lepidosauria</taxon>
        <taxon>Squamata</taxon>
        <taxon>Bifurcata</taxon>
        <taxon>Unidentata</taxon>
        <taxon>Episquamata</taxon>
        <taxon>Toxicofera</taxon>
        <taxon>Serpentes</taxon>
        <taxon>Colubroidea</taxon>
        <taxon>Colubridae</taxon>
        <taxon>Colubrinae</taxon>
        <taxon>Pantherophis</taxon>
    </lineage>
</organism>
<accession>A0A6P9B0H0</accession>
<feature type="domain" description="Exocyst complex subunit Exo70 C-terminal" evidence="8">
    <location>
        <begin position="336"/>
        <end position="713"/>
    </location>
</feature>
<dbReference type="InterPro" id="IPR046364">
    <property type="entry name" value="Exo70_C"/>
</dbReference>
<dbReference type="Pfam" id="PF03081">
    <property type="entry name" value="Exo70_C"/>
    <property type="match status" value="1"/>
</dbReference>
<dbReference type="CTD" id="23265"/>
<keyword evidence="5" id="KW-0653">Protein transport</keyword>
<comment type="function">
    <text evidence="5">Component of the exocyst complex involved in the docking of exocytic vesicles with fusion sites on the plasma membrane.</text>
</comment>
<dbReference type="InterPro" id="IPR016159">
    <property type="entry name" value="Cullin_repeat-like_dom_sf"/>
</dbReference>
<keyword evidence="9" id="KW-1185">Reference proteome</keyword>
<evidence type="ECO:0000259" key="8">
    <source>
        <dbReference type="Pfam" id="PF03081"/>
    </source>
</evidence>
<evidence type="ECO:0000256" key="3">
    <source>
        <dbReference type="ARBA" id="ARBA00022483"/>
    </source>
</evidence>
<dbReference type="PANTHER" id="PTHR12542">
    <property type="entry name" value="EXOCYST COMPLEX PROTEIN EXO70"/>
    <property type="match status" value="1"/>
</dbReference>
<evidence type="ECO:0000313" key="9">
    <source>
        <dbReference type="Proteomes" id="UP001652622"/>
    </source>
</evidence>
<feature type="coiled-coil region" evidence="6">
    <location>
        <begin position="4"/>
        <end position="31"/>
    </location>
</feature>
<evidence type="ECO:0000256" key="2">
    <source>
        <dbReference type="ARBA" id="ARBA00022448"/>
    </source>
</evidence>
<dbReference type="Pfam" id="PF20669">
    <property type="entry name" value="Exo70_N"/>
    <property type="match status" value="1"/>
</dbReference>
<dbReference type="InterPro" id="IPR004140">
    <property type="entry name" value="Exo70"/>
</dbReference>
<reference evidence="10" key="1">
    <citation type="submission" date="2025-08" db="UniProtKB">
        <authorList>
            <consortium name="RefSeq"/>
        </authorList>
    </citation>
    <scope>IDENTIFICATION</scope>
    <source>
        <tissue evidence="10">Blood</tissue>
    </source>
</reference>
<dbReference type="GO" id="GO:0005546">
    <property type="term" value="F:phosphatidylinositol-4,5-bisphosphate binding"/>
    <property type="evidence" value="ECO:0007669"/>
    <property type="project" value="InterPro"/>
</dbReference>
<evidence type="ECO:0000256" key="7">
    <source>
        <dbReference type="SAM" id="MobiDB-lite"/>
    </source>
</evidence>
<evidence type="ECO:0000256" key="5">
    <source>
        <dbReference type="RuleBase" id="RU365026"/>
    </source>
</evidence>
<proteinExistence type="inferred from homology"/>
<evidence type="ECO:0000313" key="10">
    <source>
        <dbReference type="RefSeq" id="XP_034264498.1"/>
    </source>
</evidence>
<keyword evidence="3 5" id="KW-0268">Exocytosis</keyword>